<dbReference type="SUPFAM" id="SSF55874">
    <property type="entry name" value="ATPase domain of HSP90 chaperone/DNA topoisomerase II/histidine kinase"/>
    <property type="match status" value="1"/>
</dbReference>
<dbReference type="Gene3D" id="3.30.450.40">
    <property type="match status" value="1"/>
</dbReference>
<evidence type="ECO:0000256" key="1">
    <source>
        <dbReference type="ARBA" id="ARBA00000085"/>
    </source>
</evidence>
<dbReference type="GO" id="GO:0005524">
    <property type="term" value="F:ATP binding"/>
    <property type="evidence" value="ECO:0007669"/>
    <property type="project" value="UniProtKB-KW"/>
</dbReference>
<dbReference type="InterPro" id="IPR036097">
    <property type="entry name" value="HisK_dim/P_sf"/>
</dbReference>
<accession>A0A0A5G4T7</accession>
<dbReference type="CDD" id="cd00130">
    <property type="entry name" value="PAS"/>
    <property type="match status" value="1"/>
</dbReference>
<evidence type="ECO:0000256" key="7">
    <source>
        <dbReference type="ARBA" id="ARBA00022840"/>
    </source>
</evidence>
<comment type="catalytic activity">
    <reaction evidence="1">
        <text>ATP + protein L-histidine = ADP + protein N-phospho-L-histidine.</text>
        <dbReference type="EC" id="2.7.13.3"/>
    </reaction>
</comment>
<keyword evidence="5" id="KW-0547">Nucleotide-binding</keyword>
<dbReference type="SMART" id="SM00387">
    <property type="entry name" value="HATPase_c"/>
    <property type="match status" value="1"/>
</dbReference>
<dbReference type="InterPro" id="IPR003661">
    <property type="entry name" value="HisK_dim/P_dom"/>
</dbReference>
<organism evidence="11 12">
    <name type="scientific">Pontibacillus litoralis JSM 072002</name>
    <dbReference type="NCBI Taxonomy" id="1385512"/>
    <lineage>
        <taxon>Bacteria</taxon>
        <taxon>Bacillati</taxon>
        <taxon>Bacillota</taxon>
        <taxon>Bacilli</taxon>
        <taxon>Bacillales</taxon>
        <taxon>Bacillaceae</taxon>
        <taxon>Pontibacillus</taxon>
    </lineage>
</organism>
<dbReference type="InterPro" id="IPR004358">
    <property type="entry name" value="Sig_transdc_His_kin-like_C"/>
</dbReference>
<dbReference type="EMBL" id="AVPG01000003">
    <property type="protein sequence ID" value="KGX88136.1"/>
    <property type="molecule type" value="Genomic_DNA"/>
</dbReference>
<name>A0A0A5G4T7_9BACI</name>
<dbReference type="SUPFAM" id="SSF47384">
    <property type="entry name" value="Homodimeric domain of signal transducing histidine kinase"/>
    <property type="match status" value="1"/>
</dbReference>
<dbReference type="Pfam" id="PF02518">
    <property type="entry name" value="HATPase_c"/>
    <property type="match status" value="1"/>
</dbReference>
<dbReference type="InterPro" id="IPR036890">
    <property type="entry name" value="HATPase_C_sf"/>
</dbReference>
<dbReference type="PROSITE" id="PS50112">
    <property type="entry name" value="PAS"/>
    <property type="match status" value="1"/>
</dbReference>
<dbReference type="SMART" id="SM00091">
    <property type="entry name" value="PAS"/>
    <property type="match status" value="1"/>
</dbReference>
<dbReference type="eggNOG" id="COG3852">
    <property type="taxonomic scope" value="Bacteria"/>
</dbReference>
<dbReference type="EC" id="2.7.13.3" evidence="2"/>
<dbReference type="InterPro" id="IPR035965">
    <property type="entry name" value="PAS-like_dom_sf"/>
</dbReference>
<dbReference type="InterPro" id="IPR003594">
    <property type="entry name" value="HATPase_dom"/>
</dbReference>
<evidence type="ECO:0000259" key="10">
    <source>
        <dbReference type="PROSITE" id="PS50112"/>
    </source>
</evidence>
<keyword evidence="4" id="KW-0808">Transferase</keyword>
<dbReference type="InterPro" id="IPR013767">
    <property type="entry name" value="PAS_fold"/>
</dbReference>
<dbReference type="SMART" id="SM00388">
    <property type="entry name" value="HisKA"/>
    <property type="match status" value="1"/>
</dbReference>
<reference evidence="11 12" key="1">
    <citation type="submission" date="2013-08" db="EMBL/GenBank/DDBJ databases">
        <authorList>
            <person name="Huang J."/>
            <person name="Wang G."/>
        </authorList>
    </citation>
    <scope>NUCLEOTIDE SEQUENCE [LARGE SCALE GENOMIC DNA]</scope>
    <source>
        <strain evidence="11 12">JSM 072002</strain>
    </source>
</reference>
<evidence type="ECO:0000259" key="9">
    <source>
        <dbReference type="PROSITE" id="PS50109"/>
    </source>
</evidence>
<keyword evidence="12" id="KW-1185">Reference proteome</keyword>
<evidence type="ECO:0000313" key="12">
    <source>
        <dbReference type="Proteomes" id="UP000030401"/>
    </source>
</evidence>
<evidence type="ECO:0000256" key="8">
    <source>
        <dbReference type="ARBA" id="ARBA00023012"/>
    </source>
</evidence>
<dbReference type="NCBIfam" id="TIGR00229">
    <property type="entry name" value="sensory_box"/>
    <property type="match status" value="1"/>
</dbReference>
<proteinExistence type="predicted"/>
<dbReference type="AlphaFoldDB" id="A0A0A5G4T7"/>
<evidence type="ECO:0000256" key="4">
    <source>
        <dbReference type="ARBA" id="ARBA00022679"/>
    </source>
</evidence>
<evidence type="ECO:0000313" key="11">
    <source>
        <dbReference type="EMBL" id="KGX88136.1"/>
    </source>
</evidence>
<keyword evidence="7" id="KW-0067">ATP-binding</keyword>
<feature type="domain" description="PAS" evidence="10">
    <location>
        <begin position="174"/>
        <end position="221"/>
    </location>
</feature>
<evidence type="ECO:0000256" key="6">
    <source>
        <dbReference type="ARBA" id="ARBA00022777"/>
    </source>
</evidence>
<keyword evidence="8" id="KW-0902">Two-component regulatory system</keyword>
<evidence type="ECO:0000256" key="5">
    <source>
        <dbReference type="ARBA" id="ARBA00022741"/>
    </source>
</evidence>
<dbReference type="Gene3D" id="3.30.565.10">
    <property type="entry name" value="Histidine kinase-like ATPase, C-terminal domain"/>
    <property type="match status" value="1"/>
</dbReference>
<keyword evidence="6 11" id="KW-0418">Kinase</keyword>
<comment type="caution">
    <text evidence="11">The sequence shown here is derived from an EMBL/GenBank/DDBJ whole genome shotgun (WGS) entry which is preliminary data.</text>
</comment>
<dbReference type="InterPro" id="IPR000014">
    <property type="entry name" value="PAS"/>
</dbReference>
<dbReference type="PROSITE" id="PS50109">
    <property type="entry name" value="HIS_KIN"/>
    <property type="match status" value="1"/>
</dbReference>
<protein>
    <recommendedName>
        <fullName evidence="2">histidine kinase</fullName>
        <ecNumber evidence="2">2.7.13.3</ecNumber>
    </recommendedName>
</protein>
<dbReference type="GO" id="GO:0006355">
    <property type="term" value="P:regulation of DNA-templated transcription"/>
    <property type="evidence" value="ECO:0007669"/>
    <property type="project" value="InterPro"/>
</dbReference>
<dbReference type="InterPro" id="IPR029016">
    <property type="entry name" value="GAF-like_dom_sf"/>
</dbReference>
<keyword evidence="3" id="KW-0597">Phosphoprotein</keyword>
<evidence type="ECO:0000256" key="3">
    <source>
        <dbReference type="ARBA" id="ARBA00022553"/>
    </source>
</evidence>
<dbReference type="Proteomes" id="UP000030401">
    <property type="component" value="Unassembled WGS sequence"/>
</dbReference>
<dbReference type="PANTHER" id="PTHR43065">
    <property type="entry name" value="SENSOR HISTIDINE KINASE"/>
    <property type="match status" value="1"/>
</dbReference>
<dbReference type="GO" id="GO:0000155">
    <property type="term" value="F:phosphorelay sensor kinase activity"/>
    <property type="evidence" value="ECO:0007669"/>
    <property type="project" value="InterPro"/>
</dbReference>
<dbReference type="Gene3D" id="1.10.287.130">
    <property type="match status" value="1"/>
</dbReference>
<feature type="domain" description="Histidine kinase" evidence="9">
    <location>
        <begin position="304"/>
        <end position="507"/>
    </location>
</feature>
<dbReference type="CDD" id="cd00082">
    <property type="entry name" value="HisKA"/>
    <property type="match status" value="1"/>
</dbReference>
<gene>
    <name evidence="11" type="ORF">N784_10350</name>
</gene>
<dbReference type="Pfam" id="PF00989">
    <property type="entry name" value="PAS"/>
    <property type="match status" value="1"/>
</dbReference>
<dbReference type="PANTHER" id="PTHR43065:SF10">
    <property type="entry name" value="PEROXIDE STRESS-ACTIVATED HISTIDINE KINASE MAK3"/>
    <property type="match status" value="1"/>
</dbReference>
<dbReference type="Pfam" id="PF00512">
    <property type="entry name" value="HisKA"/>
    <property type="match status" value="1"/>
</dbReference>
<dbReference type="PRINTS" id="PR00344">
    <property type="entry name" value="BCTRLSENSOR"/>
</dbReference>
<dbReference type="STRING" id="1385512.N784_10350"/>
<evidence type="ECO:0000256" key="2">
    <source>
        <dbReference type="ARBA" id="ARBA00012438"/>
    </source>
</evidence>
<dbReference type="Gene3D" id="3.30.450.20">
    <property type="entry name" value="PAS domain"/>
    <property type="match status" value="1"/>
</dbReference>
<dbReference type="SUPFAM" id="SSF55785">
    <property type="entry name" value="PYP-like sensor domain (PAS domain)"/>
    <property type="match status" value="1"/>
</dbReference>
<dbReference type="InterPro" id="IPR005467">
    <property type="entry name" value="His_kinase_dom"/>
</dbReference>
<sequence length="509" mass="56605">MPPKLTVGLTEEQLHSKKTSYAHVLHVVRHFMQKAIQYMNGTPTFIVVTDNDGYLLESYGDQSIKNIVDSLGISPGIKAEESNMGTNSICLALKYNEPIAITGEDHYHECLSGVACYSVPFSDSPEKTIAGTISIMTTINYASELHLGLLSSAVDSIERELLLQEKNQQLHLLIEAMINSTPLGIIMVDYDGNVLEFNEQAEEITGICRSSAIGKEVKLLDGIGEHIQNVVRNEEEIKNMDLTIVQHGTNNKQSCLVDVLPLFNKSNQTIGAFAQLRDITCYYALQKQVIESEKLSAIGKLGAGLAHEIRNPLTSIIGLTQLLKADLEGNHYLNIITTELERVKNLVNQFVSLGKPTTLNREQYSIYKLVEETVHLMNSNSSIHTIHIRSENNDDSLTAFIDKSKIKQVLINFIKNAIEAMPDGGVIYIHLTYDDNEVYVSVEDKGEGMTQEEIHQISTPFFTTKEGGLGMGLPICFDIVKSHHGEVHIDSKKYEGTTICMSLPIYYNK</sequence>